<organism evidence="1 2">
    <name type="scientific">Paenibacillus medicaginis</name>
    <dbReference type="NCBI Taxonomy" id="1470560"/>
    <lineage>
        <taxon>Bacteria</taxon>
        <taxon>Bacillati</taxon>
        <taxon>Bacillota</taxon>
        <taxon>Bacilli</taxon>
        <taxon>Bacillales</taxon>
        <taxon>Paenibacillaceae</taxon>
        <taxon>Paenibacillus</taxon>
    </lineage>
</organism>
<gene>
    <name evidence="1" type="ORF">ACE5LO_00915</name>
</gene>
<comment type="caution">
    <text evidence="1">The sequence shown here is derived from an EMBL/GenBank/DDBJ whole genome shotgun (WGS) entry which is preliminary data.</text>
</comment>
<sequence length="64" mass="7217">MREIKFRGKRKDNGEDVKYISICLANGTSVGVDPETVGQYTGLKDSKRTQEFPEGQEIYEGIYA</sequence>
<evidence type="ECO:0008006" key="3">
    <source>
        <dbReference type="Google" id="ProtNLM"/>
    </source>
</evidence>
<keyword evidence="2" id="KW-1185">Reference proteome</keyword>
<accession>A0ABV5BUJ6</accession>
<dbReference type="SUPFAM" id="SSF159006">
    <property type="entry name" value="YopX-like"/>
    <property type="match status" value="1"/>
</dbReference>
<name>A0ABV5BUJ6_9BACL</name>
<evidence type="ECO:0000313" key="2">
    <source>
        <dbReference type="Proteomes" id="UP001580430"/>
    </source>
</evidence>
<dbReference type="Proteomes" id="UP001580430">
    <property type="component" value="Unassembled WGS sequence"/>
</dbReference>
<dbReference type="EMBL" id="JBHIRY010000001">
    <property type="protein sequence ID" value="MFB5758942.1"/>
    <property type="molecule type" value="Genomic_DNA"/>
</dbReference>
<proteinExistence type="predicted"/>
<dbReference type="RefSeq" id="WP_375518194.1">
    <property type="nucleotide sequence ID" value="NZ_JBHIRY010000001.1"/>
</dbReference>
<protein>
    <recommendedName>
        <fullName evidence="3">Transposase</fullName>
    </recommendedName>
</protein>
<reference evidence="1 2" key="1">
    <citation type="submission" date="2024-09" db="EMBL/GenBank/DDBJ databases">
        <title>Paenibacillus zeirhizospherea sp. nov., isolated from surface of the maize (Zea mays) roots in a horticulture field, Hungary.</title>
        <authorList>
            <person name="Marton D."/>
            <person name="Farkas M."/>
            <person name="Bedics A."/>
            <person name="Toth E."/>
            <person name="Tancsics A."/>
            <person name="Boka K."/>
            <person name="Marati G."/>
            <person name="Kriszt B."/>
            <person name="Cserhati M."/>
        </authorList>
    </citation>
    <scope>NUCLEOTIDE SEQUENCE [LARGE SCALE GENOMIC DNA]</scope>
    <source>
        <strain evidence="1 2">JCM 18446</strain>
    </source>
</reference>
<evidence type="ECO:0000313" key="1">
    <source>
        <dbReference type="EMBL" id="MFB5758942.1"/>
    </source>
</evidence>